<evidence type="ECO:0000256" key="1">
    <source>
        <dbReference type="SAM" id="SignalP"/>
    </source>
</evidence>
<dbReference type="AlphaFoldDB" id="A0A8J4YLS5"/>
<protein>
    <recommendedName>
        <fullName evidence="4">Conotoxin</fullName>
    </recommendedName>
</protein>
<sequence length="109" mass="11935">MTRAPLFLILLTVVAVESILPSGPPPVSQADVMKFLPVLQILLIHREPSTVKVTQTIRIHVSAKCCDALDNPPAHRNDMLPPIAALRSDECCSQFTCCALELPCCVRNM</sequence>
<feature type="chain" id="PRO_5035187312" description="Conotoxin" evidence="1">
    <location>
        <begin position="19"/>
        <end position="109"/>
    </location>
</feature>
<feature type="signal peptide" evidence="1">
    <location>
        <begin position="1"/>
        <end position="18"/>
    </location>
</feature>
<evidence type="ECO:0000313" key="3">
    <source>
        <dbReference type="Proteomes" id="UP000770661"/>
    </source>
</evidence>
<dbReference type="Proteomes" id="UP000770661">
    <property type="component" value="Unassembled WGS sequence"/>
</dbReference>
<keyword evidence="1" id="KW-0732">Signal</keyword>
<keyword evidence="3" id="KW-1185">Reference proteome</keyword>
<proteinExistence type="predicted"/>
<dbReference type="EMBL" id="JACEEZ010005601">
    <property type="protein sequence ID" value="KAG0725481.1"/>
    <property type="molecule type" value="Genomic_DNA"/>
</dbReference>
<evidence type="ECO:0000313" key="2">
    <source>
        <dbReference type="EMBL" id="KAG0725481.1"/>
    </source>
</evidence>
<reference evidence="2" key="1">
    <citation type="submission" date="2020-07" db="EMBL/GenBank/DDBJ databases">
        <title>The High-quality genome of the commercially important snow crab, Chionoecetes opilio.</title>
        <authorList>
            <person name="Jeong J.-H."/>
            <person name="Ryu S."/>
        </authorList>
    </citation>
    <scope>NUCLEOTIDE SEQUENCE</scope>
    <source>
        <strain evidence="2">MADBK_172401_WGS</strain>
        <tissue evidence="2">Digestive gland</tissue>
    </source>
</reference>
<comment type="caution">
    <text evidence="2">The sequence shown here is derived from an EMBL/GenBank/DDBJ whole genome shotgun (WGS) entry which is preliminary data.</text>
</comment>
<evidence type="ECO:0008006" key="4">
    <source>
        <dbReference type="Google" id="ProtNLM"/>
    </source>
</evidence>
<gene>
    <name evidence="2" type="ORF">GWK47_038536</name>
</gene>
<organism evidence="2 3">
    <name type="scientific">Chionoecetes opilio</name>
    <name type="common">Atlantic snow crab</name>
    <name type="synonym">Cancer opilio</name>
    <dbReference type="NCBI Taxonomy" id="41210"/>
    <lineage>
        <taxon>Eukaryota</taxon>
        <taxon>Metazoa</taxon>
        <taxon>Ecdysozoa</taxon>
        <taxon>Arthropoda</taxon>
        <taxon>Crustacea</taxon>
        <taxon>Multicrustacea</taxon>
        <taxon>Malacostraca</taxon>
        <taxon>Eumalacostraca</taxon>
        <taxon>Eucarida</taxon>
        <taxon>Decapoda</taxon>
        <taxon>Pleocyemata</taxon>
        <taxon>Brachyura</taxon>
        <taxon>Eubrachyura</taxon>
        <taxon>Majoidea</taxon>
        <taxon>Majidae</taxon>
        <taxon>Chionoecetes</taxon>
    </lineage>
</organism>
<accession>A0A8J4YLS5</accession>
<name>A0A8J4YLS5_CHIOP</name>